<accession>A0A6A6QUP2</accession>
<reference evidence="7" key="1">
    <citation type="journal article" date="2020" name="Stud. Mycol.">
        <title>101 Dothideomycetes genomes: a test case for predicting lifestyles and emergence of pathogens.</title>
        <authorList>
            <person name="Haridas S."/>
            <person name="Albert R."/>
            <person name="Binder M."/>
            <person name="Bloem J."/>
            <person name="Labutti K."/>
            <person name="Salamov A."/>
            <person name="Andreopoulos B."/>
            <person name="Baker S."/>
            <person name="Barry K."/>
            <person name="Bills G."/>
            <person name="Bluhm B."/>
            <person name="Cannon C."/>
            <person name="Castanera R."/>
            <person name="Culley D."/>
            <person name="Daum C."/>
            <person name="Ezra D."/>
            <person name="Gonzalez J."/>
            <person name="Henrissat B."/>
            <person name="Kuo A."/>
            <person name="Liang C."/>
            <person name="Lipzen A."/>
            <person name="Lutzoni F."/>
            <person name="Magnuson J."/>
            <person name="Mondo S."/>
            <person name="Nolan M."/>
            <person name="Ohm R."/>
            <person name="Pangilinan J."/>
            <person name="Park H.-J."/>
            <person name="Ramirez L."/>
            <person name="Alfaro M."/>
            <person name="Sun H."/>
            <person name="Tritt A."/>
            <person name="Yoshinaga Y."/>
            <person name="Zwiers L.-H."/>
            <person name="Turgeon B."/>
            <person name="Goodwin S."/>
            <person name="Spatafora J."/>
            <person name="Crous P."/>
            <person name="Grigoriev I."/>
        </authorList>
    </citation>
    <scope>NUCLEOTIDE SEQUENCE</scope>
    <source>
        <strain evidence="7">CBS 269.34</strain>
    </source>
</reference>
<evidence type="ECO:0000256" key="1">
    <source>
        <dbReference type="ARBA" id="ARBA00001917"/>
    </source>
</evidence>
<feature type="domain" description="Flavin reductase like" evidence="6">
    <location>
        <begin position="94"/>
        <end position="255"/>
    </location>
</feature>
<gene>
    <name evidence="7" type="ORF">BU16DRAFT_538486</name>
</gene>
<dbReference type="Pfam" id="PF01613">
    <property type="entry name" value="Flavin_Reduct"/>
    <property type="match status" value="1"/>
</dbReference>
<dbReference type="SUPFAM" id="SSF50475">
    <property type="entry name" value="FMN-binding split barrel"/>
    <property type="match status" value="1"/>
</dbReference>
<evidence type="ECO:0000313" key="7">
    <source>
        <dbReference type="EMBL" id="KAF2495862.1"/>
    </source>
</evidence>
<dbReference type="GO" id="GO:0010181">
    <property type="term" value="F:FMN binding"/>
    <property type="evidence" value="ECO:0007669"/>
    <property type="project" value="InterPro"/>
</dbReference>
<dbReference type="PANTHER" id="PTHR33798">
    <property type="entry name" value="FLAVOPROTEIN OXYGENASE"/>
    <property type="match status" value="1"/>
</dbReference>
<dbReference type="EMBL" id="MU004188">
    <property type="protein sequence ID" value="KAF2495862.1"/>
    <property type="molecule type" value="Genomic_DNA"/>
</dbReference>
<evidence type="ECO:0000256" key="5">
    <source>
        <dbReference type="SAM" id="MobiDB-lite"/>
    </source>
</evidence>
<dbReference type="SMART" id="SM00903">
    <property type="entry name" value="Flavin_Reduct"/>
    <property type="match status" value="1"/>
</dbReference>
<evidence type="ECO:0000256" key="4">
    <source>
        <dbReference type="ARBA" id="ARBA00038054"/>
    </source>
</evidence>
<dbReference type="InterPro" id="IPR002563">
    <property type="entry name" value="Flavin_Rdtase-like_dom"/>
</dbReference>
<keyword evidence="2" id="KW-0285">Flavoprotein</keyword>
<feature type="compositionally biased region" description="Low complexity" evidence="5">
    <location>
        <begin position="1"/>
        <end position="15"/>
    </location>
</feature>
<comment type="cofactor">
    <cofactor evidence="1">
        <name>FMN</name>
        <dbReference type="ChEBI" id="CHEBI:58210"/>
    </cofactor>
</comment>
<proteinExistence type="inferred from homology"/>
<dbReference type="InterPro" id="IPR012349">
    <property type="entry name" value="Split_barrel_FMN-bd"/>
</dbReference>
<comment type="similarity">
    <text evidence="4">Belongs to the flavoredoxin family.</text>
</comment>
<dbReference type="OrthoDB" id="10250990at2759"/>
<dbReference type="Proteomes" id="UP000799750">
    <property type="component" value="Unassembled WGS sequence"/>
</dbReference>
<evidence type="ECO:0000256" key="3">
    <source>
        <dbReference type="ARBA" id="ARBA00022643"/>
    </source>
</evidence>
<keyword evidence="3" id="KW-0288">FMN</keyword>
<feature type="region of interest" description="Disordered" evidence="5">
    <location>
        <begin position="1"/>
        <end position="43"/>
    </location>
</feature>
<evidence type="ECO:0000313" key="8">
    <source>
        <dbReference type="Proteomes" id="UP000799750"/>
    </source>
</evidence>
<protein>
    <recommendedName>
        <fullName evidence="6">Flavin reductase like domain-containing protein</fullName>
    </recommendedName>
</protein>
<sequence length="299" mass="32401">MSPSSTTISSNSLPIEAPDKESLIKRNPHADFPAVQASRPSYPTPPFNLTKTPNPDWLPGTGASDSSWRQHALRIVDPNGPNRTTVQNYKLMISTTVPRPIALVSTVSSTGVKNVAPFSFFQAVSQDPPLYSLSFVGQDPNDSLRNVLESGECCISLVSDWFIEAANYTSINTPPHLSEWELAGLSPVASQVVKAPHVGESAFSVECKLHSSHDIIGKSGKRSATLVLVEAVMFHVREDAVDEAGVTADAGVLRAIWRGGGITYGVCANAWELPRPETWRVEREREDVKKLDKKTNGAA</sequence>
<evidence type="ECO:0000259" key="6">
    <source>
        <dbReference type="SMART" id="SM00903"/>
    </source>
</evidence>
<dbReference type="AlphaFoldDB" id="A0A6A6QUP2"/>
<keyword evidence="8" id="KW-1185">Reference proteome</keyword>
<name>A0A6A6QUP2_9PEZI</name>
<dbReference type="Gene3D" id="2.30.110.10">
    <property type="entry name" value="Electron Transport, Fmn-binding Protein, Chain A"/>
    <property type="match status" value="1"/>
</dbReference>
<dbReference type="PANTHER" id="PTHR33798:SF5">
    <property type="entry name" value="FLAVIN REDUCTASE LIKE DOMAIN-CONTAINING PROTEIN"/>
    <property type="match status" value="1"/>
</dbReference>
<organism evidence="7 8">
    <name type="scientific">Lophium mytilinum</name>
    <dbReference type="NCBI Taxonomy" id="390894"/>
    <lineage>
        <taxon>Eukaryota</taxon>
        <taxon>Fungi</taxon>
        <taxon>Dikarya</taxon>
        <taxon>Ascomycota</taxon>
        <taxon>Pezizomycotina</taxon>
        <taxon>Dothideomycetes</taxon>
        <taxon>Pleosporomycetidae</taxon>
        <taxon>Mytilinidiales</taxon>
        <taxon>Mytilinidiaceae</taxon>
        <taxon>Lophium</taxon>
    </lineage>
</organism>
<evidence type="ECO:0000256" key="2">
    <source>
        <dbReference type="ARBA" id="ARBA00022630"/>
    </source>
</evidence>